<dbReference type="InterPro" id="IPR046496">
    <property type="entry name" value="DUF6589"/>
</dbReference>
<protein>
    <recommendedName>
        <fullName evidence="2">DUF6589 domain-containing protein</fullName>
    </recommendedName>
</protein>
<feature type="compositionally biased region" description="Low complexity" evidence="1">
    <location>
        <begin position="787"/>
        <end position="800"/>
    </location>
</feature>
<feature type="region of interest" description="Disordered" evidence="1">
    <location>
        <begin position="767"/>
        <end position="831"/>
    </location>
</feature>
<name>A0A8H6H7W9_9AGAR</name>
<evidence type="ECO:0000313" key="4">
    <source>
        <dbReference type="Proteomes" id="UP000521943"/>
    </source>
</evidence>
<dbReference type="AlphaFoldDB" id="A0A8H6H7W9"/>
<feature type="compositionally biased region" description="Polar residues" evidence="1">
    <location>
        <begin position="812"/>
        <end position="822"/>
    </location>
</feature>
<sequence length="831" mass="92757">MSAPDKWVTEGLAQIRTKTRLGPFDIVLRILDESATSFSTFRQRFYNDNSEVQFKLMDALARSPVGRQRIMEWIKRSEGSEIVADIIQDEMGEVTKAERLSGLAQLTPETVSNWEVTSHEARAPFTSSMLVAAAQTPRAKVKNIRKKPGTVCNVIMKQLAYQRSNASLGFPAQFGLFLWSTGTSRQAIDALHRCGLSISYTAILTLIKNLAERSMEIAIAAAKTFHSFCYDNINLSTSIFVEQRTGGPAKVTSGTFGICYSLFNASPAHMELRPILQKFRGLGPNALSFNHDLIPSKEQRESINHQFEICAVEVLLKYVNGFNHYSGHPSLQHRPRHQIPLHRTHQFPLRVSTIEEASVEGNAAYQDDAYINQLKQHDRPPRRYAIPSYNDQLTNSRIRSVKLIRCGDISEWERREIYQLALGLFHLCLNLVWAILHTHRGAIEQTGTITYWANLLDKKRLAGEHPDYHTLLSALTQILHGILLAAWRKECGTTLGGFARTNPSIEALLTMAKKVVGHAVPLEPRVSSDDGQGANKSDEEEELESEDSDASAESSTSSDIPVSPTSTEPNPTEDKAHQNTRLLLRDLLYVCELVSAISDGDIGRVEDLFPTLAMMFRGAGSPNYCNEILHFLLNVKHIWTPEFANIMRDNSLLNMTGLPGRWLPVDLNIEHIIGKLKALLVAKGLKHTWDNLGNASAAINSLEDVKKCVAKVLQLSYQSKGHSDADTRSLVWKVEKRVTEERLLTHIPNRSGNQKMKAATDIRANGERLLNKGPGNTVFKSTSPCRSQQKASLESKSSASKLHEHANRMEKSNSITTRSLQVSEIACKEQS</sequence>
<evidence type="ECO:0000256" key="1">
    <source>
        <dbReference type="SAM" id="MobiDB-lite"/>
    </source>
</evidence>
<feature type="domain" description="DUF6589" evidence="2">
    <location>
        <begin position="286"/>
        <end position="722"/>
    </location>
</feature>
<dbReference type="Pfam" id="PF20231">
    <property type="entry name" value="DUF6589"/>
    <property type="match status" value="1"/>
</dbReference>
<organism evidence="3 4">
    <name type="scientific">Ephemerocybe angulata</name>
    <dbReference type="NCBI Taxonomy" id="980116"/>
    <lineage>
        <taxon>Eukaryota</taxon>
        <taxon>Fungi</taxon>
        <taxon>Dikarya</taxon>
        <taxon>Basidiomycota</taxon>
        <taxon>Agaricomycotina</taxon>
        <taxon>Agaricomycetes</taxon>
        <taxon>Agaricomycetidae</taxon>
        <taxon>Agaricales</taxon>
        <taxon>Agaricineae</taxon>
        <taxon>Psathyrellaceae</taxon>
        <taxon>Ephemerocybe</taxon>
    </lineage>
</organism>
<keyword evidence="4" id="KW-1185">Reference proteome</keyword>
<dbReference type="Proteomes" id="UP000521943">
    <property type="component" value="Unassembled WGS sequence"/>
</dbReference>
<proteinExistence type="predicted"/>
<feature type="compositionally biased region" description="Basic and acidic residues" evidence="1">
    <location>
        <begin position="801"/>
        <end position="811"/>
    </location>
</feature>
<dbReference type="OrthoDB" id="3040861at2759"/>
<gene>
    <name evidence="3" type="ORF">DFP72DRAFT_1036883</name>
</gene>
<comment type="caution">
    <text evidence="3">The sequence shown here is derived from an EMBL/GenBank/DDBJ whole genome shotgun (WGS) entry which is preliminary data.</text>
</comment>
<dbReference type="EMBL" id="JACGCI010000198">
    <property type="protein sequence ID" value="KAF6742155.1"/>
    <property type="molecule type" value="Genomic_DNA"/>
</dbReference>
<evidence type="ECO:0000259" key="2">
    <source>
        <dbReference type="Pfam" id="PF20231"/>
    </source>
</evidence>
<reference evidence="3 4" key="1">
    <citation type="submission" date="2020-07" db="EMBL/GenBank/DDBJ databases">
        <title>Comparative genomics of pyrophilous fungi reveals a link between fire events and developmental genes.</title>
        <authorList>
            <consortium name="DOE Joint Genome Institute"/>
            <person name="Steindorff A.S."/>
            <person name="Carver A."/>
            <person name="Calhoun S."/>
            <person name="Stillman K."/>
            <person name="Liu H."/>
            <person name="Lipzen A."/>
            <person name="Pangilinan J."/>
            <person name="Labutti K."/>
            <person name="Bruns T.D."/>
            <person name="Grigoriev I.V."/>
        </authorList>
    </citation>
    <scope>NUCLEOTIDE SEQUENCE [LARGE SCALE GENOMIC DNA]</scope>
    <source>
        <strain evidence="3 4">CBS 144469</strain>
    </source>
</reference>
<feature type="compositionally biased region" description="Acidic residues" evidence="1">
    <location>
        <begin position="538"/>
        <end position="550"/>
    </location>
</feature>
<evidence type="ECO:0000313" key="3">
    <source>
        <dbReference type="EMBL" id="KAF6742155.1"/>
    </source>
</evidence>
<accession>A0A8H6H7W9</accession>
<feature type="region of interest" description="Disordered" evidence="1">
    <location>
        <begin position="522"/>
        <end position="576"/>
    </location>
</feature>